<feature type="chain" id="PRO_5009443402" description="Arginine transporter" evidence="1">
    <location>
        <begin position="21"/>
        <end position="100"/>
    </location>
</feature>
<protein>
    <recommendedName>
        <fullName evidence="4">Arginine transporter</fullName>
    </recommendedName>
</protein>
<dbReference type="RefSeq" id="WP_071165486.1">
    <property type="nucleotide sequence ID" value="NZ_CP017781.1"/>
</dbReference>
<organism evidence="2 3">
    <name type="scientific">Rhodobacter xanthinilyticus</name>
    <dbReference type="NCBI Taxonomy" id="1850250"/>
    <lineage>
        <taxon>Bacteria</taxon>
        <taxon>Pseudomonadati</taxon>
        <taxon>Pseudomonadota</taxon>
        <taxon>Alphaproteobacteria</taxon>
        <taxon>Rhodobacterales</taxon>
        <taxon>Rhodobacter group</taxon>
        <taxon>Rhodobacter</taxon>
    </lineage>
</organism>
<gene>
    <name evidence="2" type="ORF">LPB142_03085</name>
</gene>
<evidence type="ECO:0000256" key="1">
    <source>
        <dbReference type="SAM" id="SignalP"/>
    </source>
</evidence>
<dbReference type="KEGG" id="rhp:LPB142_03085"/>
<dbReference type="EMBL" id="CP017781">
    <property type="protein sequence ID" value="AOZ68421.1"/>
    <property type="molecule type" value="Genomic_DNA"/>
</dbReference>
<evidence type="ECO:0000313" key="3">
    <source>
        <dbReference type="Proteomes" id="UP000176562"/>
    </source>
</evidence>
<feature type="signal peptide" evidence="1">
    <location>
        <begin position="1"/>
        <end position="20"/>
    </location>
</feature>
<sequence length="100" mass="10763">MKISLLAAAFVALGTSQALAGAIDSACLKTGRSAANRELCGCVQRVADMTLSKSDQRRAAKFFKDPDMAQQVRMSDSASDEAFWARYKQFAGAAENYCSN</sequence>
<dbReference type="AlphaFoldDB" id="A0A1D9M9C3"/>
<evidence type="ECO:0000313" key="2">
    <source>
        <dbReference type="EMBL" id="AOZ68421.1"/>
    </source>
</evidence>
<dbReference type="Proteomes" id="UP000176562">
    <property type="component" value="Chromosome"/>
</dbReference>
<dbReference type="STRING" id="1850250.LPB142_03085"/>
<reference evidence="2 3" key="1">
    <citation type="submission" date="2016-10" db="EMBL/GenBank/DDBJ databases">
        <title>Rhodobacter sp. LPB0142, isolated from sea water.</title>
        <authorList>
            <person name="Kim E."/>
            <person name="Yi H."/>
        </authorList>
    </citation>
    <scope>NUCLEOTIDE SEQUENCE [LARGE SCALE GENOMIC DNA]</scope>
    <source>
        <strain evidence="2 3">LPB0142</strain>
    </source>
</reference>
<accession>A0A1D9M9C3</accession>
<keyword evidence="1" id="KW-0732">Signal</keyword>
<proteinExistence type="predicted"/>
<keyword evidence="3" id="KW-1185">Reference proteome</keyword>
<evidence type="ECO:0008006" key="4">
    <source>
        <dbReference type="Google" id="ProtNLM"/>
    </source>
</evidence>
<name>A0A1D9M9C3_9RHOB</name>